<organism evidence="5 6">
    <name type="scientific">Limnohabitans radicicola</name>
    <dbReference type="NCBI Taxonomy" id="2771427"/>
    <lineage>
        <taxon>Bacteria</taxon>
        <taxon>Pseudomonadati</taxon>
        <taxon>Pseudomonadota</taxon>
        <taxon>Betaproteobacteria</taxon>
        <taxon>Burkholderiales</taxon>
        <taxon>Comamonadaceae</taxon>
        <taxon>Limnohabitans</taxon>
    </lineage>
</organism>
<evidence type="ECO:0000259" key="4">
    <source>
        <dbReference type="Pfam" id="PF01755"/>
    </source>
</evidence>
<accession>A0A927FFV6</accession>
<name>A0A927FFV6_9BURK</name>
<dbReference type="Proteomes" id="UP000647424">
    <property type="component" value="Unassembled WGS sequence"/>
</dbReference>
<dbReference type="EMBL" id="JACYFT010000001">
    <property type="protein sequence ID" value="MBD8049916.1"/>
    <property type="molecule type" value="Genomic_DNA"/>
</dbReference>
<dbReference type="InterPro" id="IPR002654">
    <property type="entry name" value="Glyco_trans_25"/>
</dbReference>
<evidence type="ECO:0000256" key="3">
    <source>
        <dbReference type="ARBA" id="ARBA00022985"/>
    </source>
</evidence>
<keyword evidence="6" id="KW-1185">Reference proteome</keyword>
<proteinExistence type="predicted"/>
<dbReference type="Pfam" id="PF01755">
    <property type="entry name" value="Glyco_transf_25"/>
    <property type="match status" value="1"/>
</dbReference>
<gene>
    <name evidence="5" type="ORF">IC609_05130</name>
</gene>
<feature type="domain" description="Glycosyl transferase family 25" evidence="4">
    <location>
        <begin position="9"/>
        <end position="134"/>
    </location>
</feature>
<comment type="caution">
    <text evidence="5">The sequence shown here is derived from an EMBL/GenBank/DDBJ whole genome shotgun (WGS) entry which is preliminary data.</text>
</comment>
<dbReference type="GO" id="GO:0009103">
    <property type="term" value="P:lipopolysaccharide biosynthetic process"/>
    <property type="evidence" value="ECO:0007669"/>
    <property type="project" value="UniProtKB-KW"/>
</dbReference>
<protein>
    <submittedName>
        <fullName evidence="5">Glycosyltransferase family 25 protein</fullName>
    </submittedName>
</protein>
<comment type="pathway">
    <text evidence="1">Bacterial outer membrane biogenesis; lipooligosaccharide biosynthesis.</text>
</comment>
<comment type="pathway">
    <text evidence="2">Glycan metabolism; lacto-N-neotetraose biosynthesis.</text>
</comment>
<reference evidence="5" key="1">
    <citation type="submission" date="2020-09" db="EMBL/GenBank/DDBJ databases">
        <title>Genome seq and assembly of Limnohabitants sp.</title>
        <authorList>
            <person name="Chhetri G."/>
        </authorList>
    </citation>
    <scope>NUCLEOTIDE SEQUENCE</scope>
    <source>
        <strain evidence="5">JUR4</strain>
    </source>
</reference>
<dbReference type="CDD" id="cd06532">
    <property type="entry name" value="Glyco_transf_25"/>
    <property type="match status" value="1"/>
</dbReference>
<evidence type="ECO:0000256" key="2">
    <source>
        <dbReference type="ARBA" id="ARBA00005222"/>
    </source>
</evidence>
<dbReference type="AlphaFoldDB" id="A0A927FFV6"/>
<evidence type="ECO:0000313" key="5">
    <source>
        <dbReference type="EMBL" id="MBD8049916.1"/>
    </source>
</evidence>
<evidence type="ECO:0000256" key="1">
    <source>
        <dbReference type="ARBA" id="ARBA00005068"/>
    </source>
</evidence>
<dbReference type="RefSeq" id="WP_191818352.1">
    <property type="nucleotide sequence ID" value="NZ_JACYFT010000001.1"/>
</dbReference>
<evidence type="ECO:0000313" key="6">
    <source>
        <dbReference type="Proteomes" id="UP000647424"/>
    </source>
</evidence>
<keyword evidence="3" id="KW-0448">Lipopolysaccharide biosynthesis</keyword>
<sequence>MKNSDFKIATYVINMDSAPDRMAYMKAELDRLGIPYVRQVGVIGAELERPHPDFSDWSYKYLHGRLWAPRELGCYLSHVECLKKFIESDADFALILEDDVTLNDGLASLIDSALKHRHAWNLLRLSTVNSGKWWPVIKLGDEFNLAVCLTREKGAGGYMVDRHAAAQMVRHLLPMRLAWDIAFDLEWFLGFKTLGIYPMPVSQKSDFETQIQQDLAQIKIKGMGKYLTVFPFRLFLELTRLIYRSFRLLKLKWASWH</sequence>